<sequence>MDENKIIDQLLGKEDVPQNDSDQARNEDVSLYALLDEVANGRRLMSCLFHSSMQVGTKLSTTKLDVKCRQIQRDWTDEEKTITMNSGVLQLDGPVLFSWSHNAAPISRQKSVNTTLQPVSTRRENNKPKITTTSQLFDRASAEIDRCIKPNGKSWEVKERLEKNEPNETDTNKLSSWANSDFKVDPLQKFVAKELPKSKKKSDGDQAKKHKSKRKSFFGFWGHSGTKSSSKNKTDKSTEVQDEIDEDTEGNLSQSPDENITFNDGHTTQSKQESTSDQHAESRVCESSATDTERSDYDGIDQAPAHVSQQISSEPGIASIPSLTLGSFVPLQPKKKT</sequence>
<keyword evidence="3" id="KW-1185">Reference proteome</keyword>
<name>A0AA35NED2_SACMI</name>
<accession>A0AA35NED2</accession>
<gene>
    <name evidence="2" type="primary">SMKI13G0920</name>
    <name evidence="2" type="ORF">SMKI_13G0920</name>
</gene>
<protein>
    <recommendedName>
        <fullName evidence="4">YML037C-like protein</fullName>
    </recommendedName>
</protein>
<dbReference type="EMBL" id="OX365769">
    <property type="protein sequence ID" value="CAI4035444.1"/>
    <property type="molecule type" value="Genomic_DNA"/>
</dbReference>
<evidence type="ECO:0008006" key="4">
    <source>
        <dbReference type="Google" id="ProtNLM"/>
    </source>
</evidence>
<reference evidence="2" key="1">
    <citation type="submission" date="2022-10" db="EMBL/GenBank/DDBJ databases">
        <authorList>
            <person name="Byrne P K."/>
        </authorList>
    </citation>
    <scope>NUCLEOTIDE SEQUENCE</scope>
    <source>
        <strain evidence="2">IFO1815</strain>
    </source>
</reference>
<dbReference type="Proteomes" id="UP001161438">
    <property type="component" value="Chromosome 13"/>
</dbReference>
<organism evidence="2 3">
    <name type="scientific">Saccharomyces mikatae IFO 1815</name>
    <dbReference type="NCBI Taxonomy" id="226126"/>
    <lineage>
        <taxon>Eukaryota</taxon>
        <taxon>Fungi</taxon>
        <taxon>Dikarya</taxon>
        <taxon>Ascomycota</taxon>
        <taxon>Saccharomycotina</taxon>
        <taxon>Saccharomycetes</taxon>
        <taxon>Saccharomycetales</taxon>
        <taxon>Saccharomycetaceae</taxon>
        <taxon>Saccharomyces</taxon>
    </lineage>
</organism>
<feature type="region of interest" description="Disordered" evidence="1">
    <location>
        <begin position="158"/>
        <end position="177"/>
    </location>
</feature>
<feature type="compositionally biased region" description="Polar residues" evidence="1">
    <location>
        <begin position="110"/>
        <end position="120"/>
    </location>
</feature>
<proteinExistence type="predicted"/>
<dbReference type="AlphaFoldDB" id="A0AA35NED2"/>
<feature type="compositionally biased region" description="Polar residues" evidence="1">
    <location>
        <begin position="250"/>
        <end position="273"/>
    </location>
</feature>
<feature type="compositionally biased region" description="Acidic residues" evidence="1">
    <location>
        <begin position="240"/>
        <end position="249"/>
    </location>
</feature>
<feature type="region of interest" description="Disordered" evidence="1">
    <location>
        <begin position="191"/>
        <end position="337"/>
    </location>
</feature>
<feature type="compositionally biased region" description="Basic and acidic residues" evidence="1">
    <location>
        <begin position="191"/>
        <end position="207"/>
    </location>
</feature>
<feature type="compositionally biased region" description="Basic and acidic residues" evidence="1">
    <location>
        <begin position="274"/>
        <end position="284"/>
    </location>
</feature>
<evidence type="ECO:0000256" key="1">
    <source>
        <dbReference type="SAM" id="MobiDB-lite"/>
    </source>
</evidence>
<dbReference type="GeneID" id="80920318"/>
<feature type="region of interest" description="Disordered" evidence="1">
    <location>
        <begin position="110"/>
        <end position="131"/>
    </location>
</feature>
<evidence type="ECO:0000313" key="3">
    <source>
        <dbReference type="Proteomes" id="UP001161438"/>
    </source>
</evidence>
<evidence type="ECO:0000313" key="2">
    <source>
        <dbReference type="EMBL" id="CAI4035444.1"/>
    </source>
</evidence>
<dbReference type="RefSeq" id="XP_056078564.1">
    <property type="nucleotide sequence ID" value="XM_056224668.1"/>
</dbReference>